<proteinExistence type="predicted"/>
<dbReference type="SUPFAM" id="SSF47923">
    <property type="entry name" value="Ypt/Rab-GAP domain of gyp1p"/>
    <property type="match status" value="1"/>
</dbReference>
<feature type="domain" description="Rab-GAP TBC" evidence="3">
    <location>
        <begin position="1"/>
        <end position="224"/>
    </location>
</feature>
<dbReference type="SMART" id="SM00164">
    <property type="entry name" value="TBC"/>
    <property type="match status" value="1"/>
</dbReference>
<dbReference type="InterPro" id="IPR000195">
    <property type="entry name" value="Rab-GAP-TBC_dom"/>
</dbReference>
<dbReference type="InterPro" id="IPR035969">
    <property type="entry name" value="Rab-GAP_TBC_sf"/>
</dbReference>
<gene>
    <name evidence="4" type="ORF">HK103_005844</name>
</gene>
<dbReference type="EMBL" id="JADGKB010000058">
    <property type="protein sequence ID" value="KAJ3255928.1"/>
    <property type="molecule type" value="Genomic_DNA"/>
</dbReference>
<feature type="region of interest" description="Disordered" evidence="2">
    <location>
        <begin position="12"/>
        <end position="35"/>
    </location>
</feature>
<accession>A0AAD5Y7I1</accession>
<comment type="caution">
    <text evidence="4">The sequence shown here is derived from an EMBL/GenBank/DDBJ whole genome shotgun (WGS) entry which is preliminary data.</text>
</comment>
<evidence type="ECO:0000313" key="4">
    <source>
        <dbReference type="EMBL" id="KAJ3255928.1"/>
    </source>
</evidence>
<dbReference type="AlphaFoldDB" id="A0AAD5Y7I1"/>
<protein>
    <recommendedName>
        <fullName evidence="3">Rab-GAP TBC domain-containing protein</fullName>
    </recommendedName>
</protein>
<evidence type="ECO:0000256" key="2">
    <source>
        <dbReference type="SAM" id="MobiDB-lite"/>
    </source>
</evidence>
<evidence type="ECO:0000259" key="3">
    <source>
        <dbReference type="PROSITE" id="PS50086"/>
    </source>
</evidence>
<reference evidence="4" key="1">
    <citation type="submission" date="2020-05" db="EMBL/GenBank/DDBJ databases">
        <title>Phylogenomic resolution of chytrid fungi.</title>
        <authorList>
            <person name="Stajich J.E."/>
            <person name="Amses K."/>
            <person name="Simmons R."/>
            <person name="Seto K."/>
            <person name="Myers J."/>
            <person name="Bonds A."/>
            <person name="Quandt C.A."/>
            <person name="Barry K."/>
            <person name="Liu P."/>
            <person name="Grigoriev I."/>
            <person name="Longcore J.E."/>
            <person name="James T.Y."/>
        </authorList>
    </citation>
    <scope>NUCLEOTIDE SEQUENCE</scope>
    <source>
        <strain evidence="4">PLAUS21</strain>
    </source>
</reference>
<evidence type="ECO:0000256" key="1">
    <source>
        <dbReference type="ARBA" id="ARBA00022468"/>
    </source>
</evidence>
<sequence>MKSSWMAILQEAGNKSPTKIKEPHNGPVGDEDENSDVISKLTERKYRIDKDVIRTDQTIPFFTAGEINPKNTLHQTIETQPNLVTLRNILMTYTILNFELGYVQGMSDLAAPILEIVKDEAEAFWCYVGLMEKMKQNFQRDQSGMQNQLRKLELLLKVLDPPLYRHFVISNKYINNLSQNINVPEAVQRAEVLYYILRDKLATSGPEGLGESIGKTVSSIVTDADLNVISGRENKILVLDQTEYKKESNLSSEEWYELVQVFEIDHAIANKERMSTRVEVEDGADVQMSGMESVTNIAE</sequence>
<keyword evidence="5" id="KW-1185">Reference proteome</keyword>
<organism evidence="4 5">
    <name type="scientific">Boothiomyces macroporosus</name>
    <dbReference type="NCBI Taxonomy" id="261099"/>
    <lineage>
        <taxon>Eukaryota</taxon>
        <taxon>Fungi</taxon>
        <taxon>Fungi incertae sedis</taxon>
        <taxon>Chytridiomycota</taxon>
        <taxon>Chytridiomycota incertae sedis</taxon>
        <taxon>Chytridiomycetes</taxon>
        <taxon>Rhizophydiales</taxon>
        <taxon>Terramycetaceae</taxon>
        <taxon>Boothiomyces</taxon>
    </lineage>
</organism>
<dbReference type="Proteomes" id="UP001210925">
    <property type="component" value="Unassembled WGS sequence"/>
</dbReference>
<dbReference type="GO" id="GO:0005096">
    <property type="term" value="F:GTPase activator activity"/>
    <property type="evidence" value="ECO:0007669"/>
    <property type="project" value="UniProtKB-KW"/>
</dbReference>
<dbReference type="Gene3D" id="1.10.8.270">
    <property type="entry name" value="putative rabgap domain of human tbc1 domain family member 14 like domains"/>
    <property type="match status" value="1"/>
</dbReference>
<dbReference type="PROSITE" id="PS50086">
    <property type="entry name" value="TBC_RABGAP"/>
    <property type="match status" value="1"/>
</dbReference>
<evidence type="ECO:0000313" key="5">
    <source>
        <dbReference type="Proteomes" id="UP001210925"/>
    </source>
</evidence>
<dbReference type="PANTHER" id="PTHR22957:SF502">
    <property type="entry name" value="SMALL G PROTEIN SIGNALING MODULATOR 2-RELATED"/>
    <property type="match status" value="1"/>
</dbReference>
<keyword evidence="1" id="KW-0343">GTPase activation</keyword>
<dbReference type="PANTHER" id="PTHR22957">
    <property type="entry name" value="TBC1 DOMAIN FAMILY MEMBER GTPASE-ACTIVATING PROTEIN"/>
    <property type="match status" value="1"/>
</dbReference>
<dbReference type="Pfam" id="PF00566">
    <property type="entry name" value="RabGAP-TBC"/>
    <property type="match status" value="1"/>
</dbReference>
<name>A0AAD5Y7I1_9FUNG</name>